<evidence type="ECO:0000256" key="1">
    <source>
        <dbReference type="SAM" id="MobiDB-lite"/>
    </source>
</evidence>
<accession>A0A7S0FCJ3</accession>
<proteinExistence type="predicted"/>
<feature type="signal peptide" evidence="2">
    <location>
        <begin position="1"/>
        <end position="23"/>
    </location>
</feature>
<sequence>MKGSAWFALLAALVLELPAWATAEGDGPEGCVAEPHDAVQASATLQTATSKVTDKKGGKQLPEMPPAETKTLLISHVTEEETAKRIEEFAVDWLEGQGGKVEIHVSFYARTHVLSVSSIPVEHFEELKAALAEEFGNPEEGKPLKFEEDSGWNVASSQVSAVETKTLLVSPVREEEAAKRIEEFAVHWLEGQEVEVEIDVSFYASVHVVSVVHIPVEQFEGLKAALAKEFANPEEGMPLKFEEDSGMTAER</sequence>
<gene>
    <name evidence="3" type="ORF">PBAH0796_LOCUS7434</name>
</gene>
<evidence type="ECO:0000313" key="3">
    <source>
        <dbReference type="EMBL" id="CAD8352067.1"/>
    </source>
</evidence>
<keyword evidence="2" id="KW-0732">Signal</keyword>
<feature type="chain" id="PRO_5031153257" evidence="2">
    <location>
        <begin position="24"/>
        <end position="251"/>
    </location>
</feature>
<evidence type="ECO:0000256" key="2">
    <source>
        <dbReference type="SAM" id="SignalP"/>
    </source>
</evidence>
<organism evidence="3">
    <name type="scientific">Pyrodinium bahamense</name>
    <dbReference type="NCBI Taxonomy" id="73915"/>
    <lineage>
        <taxon>Eukaryota</taxon>
        <taxon>Sar</taxon>
        <taxon>Alveolata</taxon>
        <taxon>Dinophyceae</taxon>
        <taxon>Gonyaulacales</taxon>
        <taxon>Pyrocystaceae</taxon>
        <taxon>Pyrodinium</taxon>
    </lineage>
</organism>
<reference evidence="3" key="1">
    <citation type="submission" date="2021-01" db="EMBL/GenBank/DDBJ databases">
        <authorList>
            <person name="Corre E."/>
            <person name="Pelletier E."/>
            <person name="Niang G."/>
            <person name="Scheremetjew M."/>
            <person name="Finn R."/>
            <person name="Kale V."/>
            <person name="Holt S."/>
            <person name="Cochrane G."/>
            <person name="Meng A."/>
            <person name="Brown T."/>
            <person name="Cohen L."/>
        </authorList>
    </citation>
    <scope>NUCLEOTIDE SEQUENCE</scope>
    <source>
        <strain evidence="3">Pbaha01</strain>
    </source>
</reference>
<protein>
    <submittedName>
        <fullName evidence="3">Uncharacterized protein</fullName>
    </submittedName>
</protein>
<dbReference type="EMBL" id="HBEG01012320">
    <property type="protein sequence ID" value="CAD8352067.1"/>
    <property type="molecule type" value="Transcribed_RNA"/>
</dbReference>
<dbReference type="AlphaFoldDB" id="A0A7S0FCJ3"/>
<feature type="region of interest" description="Disordered" evidence="1">
    <location>
        <begin position="47"/>
        <end position="66"/>
    </location>
</feature>
<name>A0A7S0FCJ3_9DINO</name>